<evidence type="ECO:0000313" key="2">
    <source>
        <dbReference type="Proteomes" id="UP001152795"/>
    </source>
</evidence>
<dbReference type="PANTHER" id="PTHR47510:SF3">
    <property type="entry name" value="ENDO_EXONUCLEASE_PHOSPHATASE DOMAIN-CONTAINING PROTEIN"/>
    <property type="match status" value="1"/>
</dbReference>
<accession>A0A7D9EQK6</accession>
<sequence>MWKTINQLTNKKLKTTNINELVIDQKIITKPDQIADAMNNYFNEIVPALASSLPSGHSCFETYINPINTTFEIQEIVALDVTSEILRIKTSKDTGHNRISPKLLKDSVEVIANSLTNIFNKSIEKGIFPDDFKIACISPIHKGDSKLECSNYRPISITSVVAKVFEAHLQAIN</sequence>
<gene>
    <name evidence="1" type="ORF">PACLA_8A000378</name>
</gene>
<proteinExistence type="predicted"/>
<dbReference type="AlphaFoldDB" id="A0A7D9EQK6"/>
<dbReference type="OrthoDB" id="8044406at2759"/>
<dbReference type="Proteomes" id="UP001152795">
    <property type="component" value="Unassembled WGS sequence"/>
</dbReference>
<dbReference type="EMBL" id="CACRXK020008423">
    <property type="protein sequence ID" value="CAB4014726.1"/>
    <property type="molecule type" value="Genomic_DNA"/>
</dbReference>
<reference evidence="1" key="1">
    <citation type="submission" date="2020-04" db="EMBL/GenBank/DDBJ databases">
        <authorList>
            <person name="Alioto T."/>
            <person name="Alioto T."/>
            <person name="Gomez Garrido J."/>
        </authorList>
    </citation>
    <scope>NUCLEOTIDE SEQUENCE</scope>
    <source>
        <strain evidence="1">A484AB</strain>
    </source>
</reference>
<keyword evidence="2" id="KW-1185">Reference proteome</keyword>
<name>A0A7D9EQK6_PARCT</name>
<dbReference type="PANTHER" id="PTHR47510">
    <property type="entry name" value="REVERSE TRANSCRIPTASE DOMAIN-CONTAINING PROTEIN"/>
    <property type="match status" value="1"/>
</dbReference>
<organism evidence="1 2">
    <name type="scientific">Paramuricea clavata</name>
    <name type="common">Red gorgonian</name>
    <name type="synonym">Violescent sea-whip</name>
    <dbReference type="NCBI Taxonomy" id="317549"/>
    <lineage>
        <taxon>Eukaryota</taxon>
        <taxon>Metazoa</taxon>
        <taxon>Cnidaria</taxon>
        <taxon>Anthozoa</taxon>
        <taxon>Octocorallia</taxon>
        <taxon>Malacalcyonacea</taxon>
        <taxon>Plexauridae</taxon>
        <taxon>Paramuricea</taxon>
    </lineage>
</organism>
<comment type="caution">
    <text evidence="1">The sequence shown here is derived from an EMBL/GenBank/DDBJ whole genome shotgun (WGS) entry which is preliminary data.</text>
</comment>
<protein>
    <submittedName>
        <fullName evidence="1">Uncharacterized protein</fullName>
    </submittedName>
</protein>
<evidence type="ECO:0000313" key="1">
    <source>
        <dbReference type="EMBL" id="CAB4014726.1"/>
    </source>
</evidence>